<gene>
    <name evidence="2" type="ORF">A3J62_01965</name>
</gene>
<keyword evidence="1" id="KW-1003">Cell membrane</keyword>
<comment type="caution">
    <text evidence="2">The sequence shown here is derived from an EMBL/GenBank/DDBJ whole genome shotgun (WGS) entry which is preliminary data.</text>
</comment>
<keyword evidence="1" id="KW-1133">Transmembrane helix</keyword>
<feature type="transmembrane region" description="Helical" evidence="1">
    <location>
        <begin position="197"/>
        <end position="215"/>
    </location>
</feature>
<accession>A0A1G1Y5G6</accession>
<comment type="function">
    <text evidence="1">Involved in the import of queuosine (Q) precursors, required for Q precursor salvage.</text>
</comment>
<feature type="transmembrane region" description="Helical" evidence="1">
    <location>
        <begin position="222"/>
        <end position="241"/>
    </location>
</feature>
<dbReference type="NCBIfam" id="TIGR00697">
    <property type="entry name" value="queuosine precursor transporter"/>
    <property type="match status" value="1"/>
</dbReference>
<keyword evidence="1" id="KW-0472">Membrane</keyword>
<evidence type="ECO:0000313" key="2">
    <source>
        <dbReference type="EMBL" id="OGY46807.1"/>
    </source>
</evidence>
<dbReference type="GO" id="GO:0022857">
    <property type="term" value="F:transmembrane transporter activity"/>
    <property type="evidence" value="ECO:0007669"/>
    <property type="project" value="UniProtKB-UniRule"/>
</dbReference>
<feature type="transmembrane region" description="Helical" evidence="1">
    <location>
        <begin position="112"/>
        <end position="132"/>
    </location>
</feature>
<evidence type="ECO:0000313" key="3">
    <source>
        <dbReference type="Proteomes" id="UP000178747"/>
    </source>
</evidence>
<reference evidence="2 3" key="1">
    <citation type="journal article" date="2016" name="Nat. Commun.">
        <title>Thousands of microbial genomes shed light on interconnected biogeochemical processes in an aquifer system.</title>
        <authorList>
            <person name="Anantharaman K."/>
            <person name="Brown C.T."/>
            <person name="Hug L.A."/>
            <person name="Sharon I."/>
            <person name="Castelle C.J."/>
            <person name="Probst A.J."/>
            <person name="Thomas B.C."/>
            <person name="Singh A."/>
            <person name="Wilkins M.J."/>
            <person name="Karaoz U."/>
            <person name="Brodie E.L."/>
            <person name="Williams K.H."/>
            <person name="Hubbard S.S."/>
            <person name="Banfield J.F."/>
        </authorList>
    </citation>
    <scope>NUCLEOTIDE SEQUENCE [LARGE SCALE GENOMIC DNA]</scope>
</reference>
<dbReference type="GO" id="GO:0005886">
    <property type="term" value="C:plasma membrane"/>
    <property type="evidence" value="ECO:0007669"/>
    <property type="project" value="UniProtKB-SubCell"/>
</dbReference>
<comment type="subcellular location">
    <subcellularLocation>
        <location evidence="1">Cell membrane</location>
        <topology evidence="1">Multi-pass membrane protein</topology>
    </subcellularLocation>
</comment>
<dbReference type="Proteomes" id="UP000178747">
    <property type="component" value="Unassembled WGS sequence"/>
</dbReference>
<dbReference type="Pfam" id="PF02592">
    <property type="entry name" value="Vut_1"/>
    <property type="match status" value="1"/>
</dbReference>
<organism evidence="2 3">
    <name type="scientific">Candidatus Buchananbacteria bacterium RIFCSPHIGHO2_02_FULL_38_8</name>
    <dbReference type="NCBI Taxonomy" id="1797538"/>
    <lineage>
        <taxon>Bacteria</taxon>
        <taxon>Candidatus Buchananiibacteriota</taxon>
    </lineage>
</organism>
<dbReference type="PANTHER" id="PTHR34300:SF2">
    <property type="entry name" value="QUEUOSINE PRECURSOR TRANSPORTER-RELATED"/>
    <property type="match status" value="1"/>
</dbReference>
<dbReference type="EMBL" id="MHIH01000070">
    <property type="protein sequence ID" value="OGY46807.1"/>
    <property type="molecule type" value="Genomic_DNA"/>
</dbReference>
<proteinExistence type="inferred from homology"/>
<comment type="similarity">
    <text evidence="1">Belongs to the vitamin uptake transporter (VUT/ECF) (TC 2.A.88) family. Q precursor transporter subfamily.</text>
</comment>
<protein>
    <recommendedName>
        <fullName evidence="1">Probable queuosine precursor transporter</fullName>
        <shortName evidence="1">Q precursor transporter</shortName>
    </recommendedName>
</protein>
<name>A0A1G1Y5G6_9BACT</name>
<dbReference type="HAMAP" id="MF_02088">
    <property type="entry name" value="Q_prec_transport"/>
    <property type="match status" value="1"/>
</dbReference>
<sequence>MRKLTQQDKIYFLLGLFIASLLAANFLGGKITAFTPPIFISGFLNLIFWPLFFLVNIIASALPQYSVFYQPFLDYKFFNVIHVSVGIFTVPVMFLITDIIEEVLGKNVAKKFVGVGLVVMIFTIFITILSVISPADPLRQYFSQEAYSQIFGVTIRMSIASIIAFILAQYHDIWAFNFWKKVTASKWLWLRNNASTIVSQFIDSTVFMFIAFYGLTPKFDTVYIFSLIIPYWIFKIVFALLDTPFCYLGVKWLKEKNDNKI</sequence>
<keyword evidence="1" id="KW-0813">Transport</keyword>
<feature type="transmembrane region" description="Helical" evidence="1">
    <location>
        <begin position="80"/>
        <end position="100"/>
    </location>
</feature>
<dbReference type="AlphaFoldDB" id="A0A1G1Y5G6"/>
<feature type="transmembrane region" description="Helical" evidence="1">
    <location>
        <begin position="153"/>
        <end position="171"/>
    </location>
</feature>
<dbReference type="InterPro" id="IPR003744">
    <property type="entry name" value="YhhQ"/>
</dbReference>
<feature type="transmembrane region" description="Helical" evidence="1">
    <location>
        <begin position="38"/>
        <end position="59"/>
    </location>
</feature>
<keyword evidence="1" id="KW-0812">Transmembrane</keyword>
<evidence type="ECO:0000256" key="1">
    <source>
        <dbReference type="HAMAP-Rule" id="MF_02088"/>
    </source>
</evidence>
<dbReference type="PANTHER" id="PTHR34300">
    <property type="entry name" value="QUEUOSINE PRECURSOR TRANSPORTER-RELATED"/>
    <property type="match status" value="1"/>
</dbReference>